<sequence length="776" mass="84576">MQHREGKEEQPESSPIQLPAPPELAGVEAIYLTDGQGRELPANASMEMTLGDAGFLQMRGRLTGGEEVTLDPGGVVFVICSDAVCISKDGQVLALRAGAARLYAEAEKPEGGKLRTPDLWIIVQDPGEFRKPWLICHTSLEHPVMDMDIGQPAVLAPGDSLPNIVIEPLVNIMASVTLLWEGTPAGINTIPCSVPSMERRKLQLPGHTRAGEKGAYELRLTLTTEAGQTYNDSYYFTVMDEEDMPPGQSRIAFMNQQGKLRCVPDYRGNRILDFSGAGYRGGGVQLPDVQTMAVVEPAPGDATARIQAAIDAVSQLPADAMGLRGAVLLRKGFYDIAGTLLVHTGGVVLRGEGSHAEGTVLRATGAVRRNVLEIGSGAGPAILPGTEQDITDLYVPCGARTFRVADASQYKAGDTVLVRRVGNERWLHEIGMDAIYMRPGTDGSSTRQWEPFDLDFDRVITAVNGCIITVDVPIANAIERKWGGGRLYKYTDGERIEQAGVENMRVVSDYDPAVLSTVMDNGRTYPYYADEEHAERFVVFNSVKNGWARDLAGFHLSYALVQLGRFSKWITVQDCFVSDMVSIVTGGRRYSIYVQGQQHLIQRIYAETARHAFIYDSAVAGPNVVLESESFRDYNTSEPHHRWSVGGLFDHVKAPVSIRDRGWLGSGHGWSGANYVNWNTEGKLTSQQPPTAQNYVIGHVGPKVPPLLPNAYDPRPRRDAYWENHGQHVAAPASLYKQQLEERLGPEAVANLAKCPYGEAAAAGASIVSGDCHHPC</sequence>
<gene>
    <name evidence="1" type="ORF">ACI1P1_25185</name>
</gene>
<accession>A0ACC7P4K2</accession>
<organism evidence="1 2">
    <name type="scientific">Paenibacillus mesotrionivorans</name>
    <dbReference type="NCBI Taxonomy" id="3160968"/>
    <lineage>
        <taxon>Bacteria</taxon>
        <taxon>Bacillati</taxon>
        <taxon>Bacillota</taxon>
        <taxon>Bacilli</taxon>
        <taxon>Bacillales</taxon>
        <taxon>Paenibacillaceae</taxon>
        <taxon>Paenibacillus</taxon>
    </lineage>
</organism>
<evidence type="ECO:0000313" key="2">
    <source>
        <dbReference type="Proteomes" id="UP001631969"/>
    </source>
</evidence>
<dbReference type="Proteomes" id="UP001631969">
    <property type="component" value="Unassembled WGS sequence"/>
</dbReference>
<comment type="caution">
    <text evidence="1">The sequence shown here is derived from an EMBL/GenBank/DDBJ whole genome shotgun (WGS) entry which is preliminary data.</text>
</comment>
<reference evidence="1" key="1">
    <citation type="submission" date="2024-12" db="EMBL/GenBank/DDBJ databases">
        <authorList>
            <person name="Wu N."/>
        </authorList>
    </citation>
    <scope>NUCLEOTIDE SEQUENCE</scope>
    <source>
        <strain evidence="1">P15</strain>
    </source>
</reference>
<protein>
    <submittedName>
        <fullName evidence="1">Uncharacterized protein</fullName>
    </submittedName>
</protein>
<dbReference type="EMBL" id="JBJURJ010000020">
    <property type="protein sequence ID" value="MFM9331597.1"/>
    <property type="molecule type" value="Genomic_DNA"/>
</dbReference>
<name>A0ACC7P4K2_9BACL</name>
<proteinExistence type="predicted"/>
<evidence type="ECO:0000313" key="1">
    <source>
        <dbReference type="EMBL" id="MFM9331597.1"/>
    </source>
</evidence>
<keyword evidence="2" id="KW-1185">Reference proteome</keyword>